<dbReference type="KEGG" id="csol:105360845"/>
<evidence type="ECO:0000256" key="1">
    <source>
        <dbReference type="SAM" id="Phobius"/>
    </source>
</evidence>
<dbReference type="PANTHER" id="PTHR13568:SF9">
    <property type="entry name" value="TRANSMEMBRANE PROTEIN 203"/>
    <property type="match status" value="1"/>
</dbReference>
<proteinExistence type="predicted"/>
<dbReference type="Pfam" id="PF10269">
    <property type="entry name" value="Tmemb_185A"/>
    <property type="match status" value="1"/>
</dbReference>
<sequence length="137" mass="15865">MIFSLNELVHWLGLTIFEIWINLISLTIFTILLALKLDNEYFMDNSGWWIVFSPLFVADGLNTYFCAIIFIRMHMGSMIKVGILRALWSLISLLLVFVFKYLLCKKLSAQSTLEYSEVLSPVFILLQLIAIRACQLH</sequence>
<name>A0AAJ6YDN6_9HYME</name>
<evidence type="ECO:0000313" key="3">
    <source>
        <dbReference type="RefSeq" id="XP_011496147.1"/>
    </source>
</evidence>
<gene>
    <name evidence="3" type="primary">LOC105360845</name>
</gene>
<feature type="transmembrane region" description="Helical" evidence="1">
    <location>
        <begin position="83"/>
        <end position="103"/>
    </location>
</feature>
<reference evidence="3" key="1">
    <citation type="submission" date="2025-08" db="UniProtKB">
        <authorList>
            <consortium name="RefSeq"/>
        </authorList>
    </citation>
    <scope>IDENTIFICATION</scope>
</reference>
<protein>
    <submittedName>
        <fullName evidence="3">Transmembrane protein 203</fullName>
    </submittedName>
</protein>
<keyword evidence="1" id="KW-0472">Membrane</keyword>
<dbReference type="CDD" id="cd22816">
    <property type="entry name" value="TMEM203"/>
    <property type="match status" value="1"/>
</dbReference>
<organism evidence="2 3">
    <name type="scientific">Ceratosolen solmsi marchali</name>
    <dbReference type="NCBI Taxonomy" id="326594"/>
    <lineage>
        <taxon>Eukaryota</taxon>
        <taxon>Metazoa</taxon>
        <taxon>Ecdysozoa</taxon>
        <taxon>Arthropoda</taxon>
        <taxon>Hexapoda</taxon>
        <taxon>Insecta</taxon>
        <taxon>Pterygota</taxon>
        <taxon>Neoptera</taxon>
        <taxon>Endopterygota</taxon>
        <taxon>Hymenoptera</taxon>
        <taxon>Apocrita</taxon>
        <taxon>Proctotrupomorpha</taxon>
        <taxon>Chalcidoidea</taxon>
        <taxon>Agaonidae</taxon>
        <taxon>Agaoninae</taxon>
        <taxon>Ceratosolen</taxon>
    </lineage>
</organism>
<accession>A0AAJ6YDN6</accession>
<dbReference type="InterPro" id="IPR019396">
    <property type="entry name" value="TM_Fragile-X-F-assoc"/>
</dbReference>
<dbReference type="Proteomes" id="UP000695007">
    <property type="component" value="Unplaced"/>
</dbReference>
<dbReference type="GeneID" id="105360845"/>
<feature type="transmembrane region" description="Helical" evidence="1">
    <location>
        <begin position="47"/>
        <end position="71"/>
    </location>
</feature>
<dbReference type="GO" id="GO:0005783">
    <property type="term" value="C:endoplasmic reticulum"/>
    <property type="evidence" value="ECO:0007669"/>
    <property type="project" value="TreeGrafter"/>
</dbReference>
<feature type="transmembrane region" description="Helical" evidence="1">
    <location>
        <begin position="12"/>
        <end position="35"/>
    </location>
</feature>
<keyword evidence="1 3" id="KW-0812">Transmembrane</keyword>
<dbReference type="GO" id="GO:0006874">
    <property type="term" value="P:intracellular calcium ion homeostasis"/>
    <property type="evidence" value="ECO:0007669"/>
    <property type="project" value="TreeGrafter"/>
</dbReference>
<keyword evidence="2" id="KW-1185">Reference proteome</keyword>
<evidence type="ECO:0000313" key="2">
    <source>
        <dbReference type="Proteomes" id="UP000695007"/>
    </source>
</evidence>
<dbReference type="PANTHER" id="PTHR13568">
    <property type="entry name" value="FAM11A, B PROTEIN"/>
    <property type="match status" value="1"/>
</dbReference>
<keyword evidence="1" id="KW-1133">Transmembrane helix</keyword>
<dbReference type="AlphaFoldDB" id="A0AAJ6YDN6"/>
<dbReference type="RefSeq" id="XP_011496147.1">
    <property type="nucleotide sequence ID" value="XM_011497845.1"/>
</dbReference>